<proteinExistence type="predicted"/>
<protein>
    <submittedName>
        <fullName evidence="1">Uncharacterized protein</fullName>
    </submittedName>
</protein>
<evidence type="ECO:0000313" key="1">
    <source>
        <dbReference type="EMBL" id="EAT87072.1"/>
    </source>
</evidence>
<gene>
    <name evidence="1" type="ORF">SNOG_06008</name>
</gene>
<dbReference type="AlphaFoldDB" id="Q0UQF6"/>
<dbReference type="GeneID" id="5973273"/>
<dbReference type="RefSeq" id="XP_001796396.1">
    <property type="nucleotide sequence ID" value="XM_001796344.1"/>
</dbReference>
<dbReference type="EMBL" id="CH445332">
    <property type="protein sequence ID" value="EAT87072.1"/>
    <property type="molecule type" value="Genomic_DNA"/>
</dbReference>
<dbReference type="InParanoid" id="Q0UQF6"/>
<organism evidence="1 2">
    <name type="scientific">Phaeosphaeria nodorum (strain SN15 / ATCC MYA-4574 / FGSC 10173)</name>
    <name type="common">Glume blotch fungus</name>
    <name type="synonym">Parastagonospora nodorum</name>
    <dbReference type="NCBI Taxonomy" id="321614"/>
    <lineage>
        <taxon>Eukaryota</taxon>
        <taxon>Fungi</taxon>
        <taxon>Dikarya</taxon>
        <taxon>Ascomycota</taxon>
        <taxon>Pezizomycotina</taxon>
        <taxon>Dothideomycetes</taxon>
        <taxon>Pleosporomycetidae</taxon>
        <taxon>Pleosporales</taxon>
        <taxon>Pleosporineae</taxon>
        <taxon>Phaeosphaeriaceae</taxon>
        <taxon>Parastagonospora</taxon>
    </lineage>
</organism>
<dbReference type="Proteomes" id="UP000001055">
    <property type="component" value="Unassembled WGS sequence"/>
</dbReference>
<dbReference type="VEuPathDB" id="FungiDB:JI435_444820"/>
<reference evidence="2" key="1">
    <citation type="journal article" date="2007" name="Plant Cell">
        <title>Dothideomycete-plant interactions illuminated by genome sequencing and EST analysis of the wheat pathogen Stagonospora nodorum.</title>
        <authorList>
            <person name="Hane J.K."/>
            <person name="Lowe R.G."/>
            <person name="Solomon P.S."/>
            <person name="Tan K.C."/>
            <person name="Schoch C.L."/>
            <person name="Spatafora J.W."/>
            <person name="Crous P.W."/>
            <person name="Kodira C."/>
            <person name="Birren B.W."/>
            <person name="Galagan J.E."/>
            <person name="Torriani S.F."/>
            <person name="McDonald B.A."/>
            <person name="Oliver R.P."/>
        </authorList>
    </citation>
    <scope>NUCLEOTIDE SEQUENCE [LARGE SCALE GENOMIC DNA]</scope>
    <source>
        <strain evidence="2">SN15 / ATCC MYA-4574 / FGSC 10173</strain>
    </source>
</reference>
<evidence type="ECO:0000313" key="2">
    <source>
        <dbReference type="Proteomes" id="UP000001055"/>
    </source>
</evidence>
<name>Q0UQF6_PHANO</name>
<accession>Q0UQF6</accession>
<sequence>MQTVHPRTLRTSRAPSSCMPWLFGFHECGCACQTLDAVICTGLCSTTGRTLDKGPSPYRATSSTEALKSKAILDVQMQPMNVTNGSLVRDTNSEGRGSRRPASISGYAWTPDFAECFPLHVLGREMYPLQSSGGLLAYNPRDWITFPTMSTVWDCGFAEDLDVWTHVARPGS</sequence>
<dbReference type="KEGG" id="pno:SNOG_06008"/>